<dbReference type="PROSITE" id="PS00041">
    <property type="entry name" value="HTH_ARAC_FAMILY_1"/>
    <property type="match status" value="1"/>
</dbReference>
<evidence type="ECO:0000259" key="5">
    <source>
        <dbReference type="PROSITE" id="PS01124"/>
    </source>
</evidence>
<keyword evidence="3" id="KW-0010">Activator</keyword>
<keyword evidence="1" id="KW-0805">Transcription regulation</keyword>
<dbReference type="Proteomes" id="UP001214043">
    <property type="component" value="Chromosome"/>
</dbReference>
<evidence type="ECO:0000256" key="2">
    <source>
        <dbReference type="ARBA" id="ARBA00023125"/>
    </source>
</evidence>
<proteinExistence type="predicted"/>
<dbReference type="Pfam" id="PF12833">
    <property type="entry name" value="HTH_18"/>
    <property type="match status" value="1"/>
</dbReference>
<sequence length="260" mass="29824">MSYKVTCRRMETLDNLELQLLQFREQRFPSHFHEWPIIAVLENGAITGEFGQYTYHGDSDCVFFSNAFELNCGESIGDVCYRTFIIPPSIIAWADKNQKNELFYFRETSIRDGSLAESLRLLHEKAFSSDQAAEELELLIKKLVMENGCWRTEANSNEKISAAARDLSQCLEGQASICQLAMDYGYSRNHFTRKFMSAYGVTPSHYFLNRRIEKSRREIGPTTSIAETAAKFGFSDQSHFGRHFKKFFGYSPGAYRASLV</sequence>
<keyword evidence="7" id="KW-1185">Reference proteome</keyword>
<dbReference type="InterPro" id="IPR050204">
    <property type="entry name" value="AraC_XylS_family_regulators"/>
</dbReference>
<dbReference type="SMART" id="SM00342">
    <property type="entry name" value="HTH_ARAC"/>
    <property type="match status" value="1"/>
</dbReference>
<dbReference type="InterPro" id="IPR009057">
    <property type="entry name" value="Homeodomain-like_sf"/>
</dbReference>
<keyword evidence="2" id="KW-0238">DNA-binding</keyword>
<dbReference type="Gene3D" id="1.10.10.60">
    <property type="entry name" value="Homeodomain-like"/>
    <property type="match status" value="2"/>
</dbReference>
<organism evidence="6 7">
    <name type="scientific">Hyphococcus flavus</name>
    <dbReference type="NCBI Taxonomy" id="1866326"/>
    <lineage>
        <taxon>Bacteria</taxon>
        <taxon>Pseudomonadati</taxon>
        <taxon>Pseudomonadota</taxon>
        <taxon>Alphaproteobacteria</taxon>
        <taxon>Parvularculales</taxon>
        <taxon>Parvularculaceae</taxon>
        <taxon>Hyphococcus</taxon>
    </lineage>
</organism>
<dbReference type="InterPro" id="IPR020449">
    <property type="entry name" value="Tscrpt_reg_AraC-type_HTH"/>
</dbReference>
<dbReference type="KEGG" id="hfl:PUV54_10010"/>
<dbReference type="InterPro" id="IPR018062">
    <property type="entry name" value="HTH_AraC-typ_CS"/>
</dbReference>
<dbReference type="PANTHER" id="PTHR46796">
    <property type="entry name" value="HTH-TYPE TRANSCRIPTIONAL ACTIVATOR RHAS-RELATED"/>
    <property type="match status" value="1"/>
</dbReference>
<feature type="domain" description="HTH araC/xylS-type" evidence="5">
    <location>
        <begin position="161"/>
        <end position="258"/>
    </location>
</feature>
<gene>
    <name evidence="6" type="ORF">PUV54_10010</name>
</gene>
<name>A0AAE9ZG89_9PROT</name>
<evidence type="ECO:0000313" key="6">
    <source>
        <dbReference type="EMBL" id="WDI30291.1"/>
    </source>
</evidence>
<dbReference type="PRINTS" id="PR00032">
    <property type="entry name" value="HTHARAC"/>
</dbReference>
<reference evidence="6" key="1">
    <citation type="submission" date="2023-02" db="EMBL/GenBank/DDBJ databases">
        <title>Genome sequence of Hyphococcus flavus.</title>
        <authorList>
            <person name="Rong J.-C."/>
            <person name="Zhao Q."/>
            <person name="Yi M."/>
            <person name="Wu J.-Y."/>
        </authorList>
    </citation>
    <scope>NUCLEOTIDE SEQUENCE</scope>
    <source>
        <strain evidence="6">MCCC 1K03223</strain>
    </source>
</reference>
<dbReference type="InterPro" id="IPR003313">
    <property type="entry name" value="AraC-bd"/>
</dbReference>
<dbReference type="GO" id="GO:0003700">
    <property type="term" value="F:DNA-binding transcription factor activity"/>
    <property type="evidence" value="ECO:0007669"/>
    <property type="project" value="InterPro"/>
</dbReference>
<dbReference type="RefSeq" id="WP_274492089.1">
    <property type="nucleotide sequence ID" value="NZ_CP118166.1"/>
</dbReference>
<dbReference type="PROSITE" id="PS01124">
    <property type="entry name" value="HTH_ARAC_FAMILY_2"/>
    <property type="match status" value="1"/>
</dbReference>
<evidence type="ECO:0000256" key="4">
    <source>
        <dbReference type="ARBA" id="ARBA00023163"/>
    </source>
</evidence>
<dbReference type="Pfam" id="PF02311">
    <property type="entry name" value="AraC_binding"/>
    <property type="match status" value="1"/>
</dbReference>
<protein>
    <submittedName>
        <fullName evidence="6">AraC family transcriptional regulator</fullName>
    </submittedName>
</protein>
<evidence type="ECO:0000256" key="1">
    <source>
        <dbReference type="ARBA" id="ARBA00023015"/>
    </source>
</evidence>
<keyword evidence="4" id="KW-0804">Transcription</keyword>
<dbReference type="SUPFAM" id="SSF46689">
    <property type="entry name" value="Homeodomain-like"/>
    <property type="match status" value="2"/>
</dbReference>
<dbReference type="InterPro" id="IPR018060">
    <property type="entry name" value="HTH_AraC"/>
</dbReference>
<dbReference type="AlphaFoldDB" id="A0AAE9ZG89"/>
<evidence type="ECO:0000256" key="3">
    <source>
        <dbReference type="ARBA" id="ARBA00023159"/>
    </source>
</evidence>
<dbReference type="GO" id="GO:0043565">
    <property type="term" value="F:sequence-specific DNA binding"/>
    <property type="evidence" value="ECO:0007669"/>
    <property type="project" value="InterPro"/>
</dbReference>
<accession>A0AAE9ZG89</accession>
<evidence type="ECO:0000313" key="7">
    <source>
        <dbReference type="Proteomes" id="UP001214043"/>
    </source>
</evidence>
<dbReference type="EMBL" id="CP118166">
    <property type="protein sequence ID" value="WDI30291.1"/>
    <property type="molecule type" value="Genomic_DNA"/>
</dbReference>